<dbReference type="AlphaFoldDB" id="A0A8U1H0L0"/>
<name>A0A8U1H0L0_SALNM</name>
<keyword evidence="6 7" id="KW-0456">Lyase</keyword>
<evidence type="ECO:0000313" key="8">
    <source>
        <dbReference type="Proteomes" id="UP000808372"/>
    </source>
</evidence>
<dbReference type="KEGG" id="snh:120061055"/>
<gene>
    <name evidence="9" type="primary">LOC120061055</name>
</gene>
<dbReference type="InterPro" id="IPR015421">
    <property type="entry name" value="PyrdxlP-dep_Trfase_major"/>
</dbReference>
<dbReference type="GO" id="GO:0042412">
    <property type="term" value="P:taurine biosynthetic process"/>
    <property type="evidence" value="ECO:0007669"/>
    <property type="project" value="TreeGrafter"/>
</dbReference>
<reference evidence="9" key="1">
    <citation type="submission" date="2025-08" db="UniProtKB">
        <authorList>
            <consortium name="RefSeq"/>
        </authorList>
    </citation>
    <scope>IDENTIFICATION</scope>
    <source>
        <tissue evidence="9">White muscle</tissue>
    </source>
</reference>
<accession>A0A8U1H0L0</accession>
<organism evidence="8 9">
    <name type="scientific">Salvelinus namaycush</name>
    <name type="common">Lake trout</name>
    <name type="synonym">Salmo namaycush</name>
    <dbReference type="NCBI Taxonomy" id="8040"/>
    <lineage>
        <taxon>Eukaryota</taxon>
        <taxon>Metazoa</taxon>
        <taxon>Chordata</taxon>
        <taxon>Craniata</taxon>
        <taxon>Vertebrata</taxon>
        <taxon>Euteleostomi</taxon>
        <taxon>Actinopterygii</taxon>
        <taxon>Neopterygii</taxon>
        <taxon>Teleostei</taxon>
        <taxon>Protacanthopterygii</taxon>
        <taxon>Salmoniformes</taxon>
        <taxon>Salmonidae</taxon>
        <taxon>Salmoninae</taxon>
        <taxon>Salvelinus</taxon>
    </lineage>
</organism>
<evidence type="ECO:0000256" key="4">
    <source>
        <dbReference type="ARBA" id="ARBA00022793"/>
    </source>
</evidence>
<keyword evidence="8" id="KW-1185">Reference proteome</keyword>
<dbReference type="Proteomes" id="UP000808372">
    <property type="component" value="Chromosome 16"/>
</dbReference>
<evidence type="ECO:0000256" key="1">
    <source>
        <dbReference type="ARBA" id="ARBA00001933"/>
    </source>
</evidence>
<evidence type="ECO:0000256" key="6">
    <source>
        <dbReference type="ARBA" id="ARBA00023239"/>
    </source>
</evidence>
<dbReference type="RefSeq" id="XP_038866491.1">
    <property type="nucleotide sequence ID" value="XM_039010563.1"/>
</dbReference>
<comment type="cofactor">
    <cofactor evidence="1 7">
        <name>pyridoxal 5'-phosphate</name>
        <dbReference type="ChEBI" id="CHEBI:597326"/>
    </cofactor>
</comment>
<keyword evidence="4" id="KW-0210">Decarboxylase</keyword>
<evidence type="ECO:0000313" key="9">
    <source>
        <dbReference type="RefSeq" id="XP_038866491.1"/>
    </source>
</evidence>
<comment type="similarity">
    <text evidence="2 7">Belongs to the group II decarboxylase family.</text>
</comment>
<proteinExistence type="inferred from homology"/>
<dbReference type="Gene3D" id="3.90.1150.170">
    <property type="match status" value="1"/>
</dbReference>
<evidence type="ECO:0000256" key="7">
    <source>
        <dbReference type="RuleBase" id="RU000382"/>
    </source>
</evidence>
<dbReference type="InterPro" id="IPR002129">
    <property type="entry name" value="PyrdxlP-dep_de-COase"/>
</dbReference>
<dbReference type="GO" id="GO:0019752">
    <property type="term" value="P:carboxylic acid metabolic process"/>
    <property type="evidence" value="ECO:0007669"/>
    <property type="project" value="InterPro"/>
</dbReference>
<sequence length="214" mass="24319">MFVLSDGARVYIHYGTTTEPSPNDLLCLNEPLLDHRQGQHFLTQAFKVIMEEVLCKGTDINEKVCEWRDPEELAALLDLELRENGESQHQLLQRVRDVAKTNHPRFFNQLFAGVDYHALTGRFFTEALNTSQYTYEVTPVFVLMEDEVLAKLRSLFGWTEGDGIFCPGGSVSNMYAMNVARYHTFPEVKLKGLWALPPLAVFTSQEVGENGHYG</sequence>
<evidence type="ECO:0000256" key="3">
    <source>
        <dbReference type="ARBA" id="ARBA00011738"/>
    </source>
</evidence>
<dbReference type="InterPro" id="IPR015424">
    <property type="entry name" value="PyrdxlP-dep_Trfase"/>
</dbReference>
<dbReference type="SUPFAM" id="SSF53383">
    <property type="entry name" value="PLP-dependent transferases"/>
    <property type="match status" value="1"/>
</dbReference>
<dbReference type="GO" id="GO:0005737">
    <property type="term" value="C:cytoplasm"/>
    <property type="evidence" value="ECO:0007669"/>
    <property type="project" value="TreeGrafter"/>
</dbReference>
<dbReference type="GO" id="GO:0004782">
    <property type="term" value="F:sulfinoalanine decarboxylase activity"/>
    <property type="evidence" value="ECO:0007669"/>
    <property type="project" value="TreeGrafter"/>
</dbReference>
<evidence type="ECO:0000256" key="2">
    <source>
        <dbReference type="ARBA" id="ARBA00009533"/>
    </source>
</evidence>
<dbReference type="Gene3D" id="3.40.640.10">
    <property type="entry name" value="Type I PLP-dependent aspartate aminotransferase-like (Major domain)"/>
    <property type="match status" value="1"/>
</dbReference>
<dbReference type="PANTHER" id="PTHR45677:SF8">
    <property type="entry name" value="CYSTEINE SULFINIC ACID DECARBOXYLASE"/>
    <property type="match status" value="1"/>
</dbReference>
<protein>
    <submittedName>
        <fullName evidence="9">Cysteine sulfinic acid decarboxylase-like</fullName>
    </submittedName>
</protein>
<dbReference type="GeneID" id="120061055"/>
<dbReference type="PANTHER" id="PTHR45677">
    <property type="entry name" value="GLUTAMATE DECARBOXYLASE-RELATED"/>
    <property type="match status" value="1"/>
</dbReference>
<keyword evidence="5 7" id="KW-0663">Pyridoxal phosphate</keyword>
<comment type="subunit">
    <text evidence="3">Homodimer.</text>
</comment>
<dbReference type="Pfam" id="PF00282">
    <property type="entry name" value="Pyridoxal_deC"/>
    <property type="match status" value="1"/>
</dbReference>
<evidence type="ECO:0000256" key="5">
    <source>
        <dbReference type="ARBA" id="ARBA00022898"/>
    </source>
</evidence>
<dbReference type="GO" id="GO:0030170">
    <property type="term" value="F:pyridoxal phosphate binding"/>
    <property type="evidence" value="ECO:0007669"/>
    <property type="project" value="InterPro"/>
</dbReference>